<dbReference type="EMBL" id="FUYH01000007">
    <property type="protein sequence ID" value="SKA86163.1"/>
    <property type="molecule type" value="Genomic_DNA"/>
</dbReference>
<accession>A0A1T4X9C3</accession>
<dbReference type="STRING" id="1147123.SAMN05443428_10751"/>
<gene>
    <name evidence="5" type="primary">fliW</name>
    <name evidence="6" type="ORF">SAMN05443428_10751</name>
</gene>
<evidence type="ECO:0000256" key="1">
    <source>
        <dbReference type="ARBA" id="ARBA00022490"/>
    </source>
</evidence>
<evidence type="ECO:0000256" key="2">
    <source>
        <dbReference type="ARBA" id="ARBA00022795"/>
    </source>
</evidence>
<dbReference type="GO" id="GO:0044780">
    <property type="term" value="P:bacterial-type flagellum assembly"/>
    <property type="evidence" value="ECO:0007669"/>
    <property type="project" value="UniProtKB-UniRule"/>
</dbReference>
<dbReference type="RefSeq" id="WP_078696202.1">
    <property type="nucleotide sequence ID" value="NZ_FUYH01000007.1"/>
</dbReference>
<dbReference type="OrthoDB" id="9801235at2"/>
<keyword evidence="2 5" id="KW-1005">Bacterial flagellum biogenesis</keyword>
<keyword evidence="4 5" id="KW-0143">Chaperone</keyword>
<evidence type="ECO:0000313" key="6">
    <source>
        <dbReference type="EMBL" id="SKA86163.1"/>
    </source>
</evidence>
<evidence type="ECO:0000256" key="3">
    <source>
        <dbReference type="ARBA" id="ARBA00022845"/>
    </source>
</evidence>
<dbReference type="Pfam" id="PF02623">
    <property type="entry name" value="FliW"/>
    <property type="match status" value="1"/>
</dbReference>
<proteinExistence type="inferred from homology"/>
<dbReference type="PANTHER" id="PTHR39190">
    <property type="entry name" value="FLAGELLAR ASSEMBLY FACTOR FLIW"/>
    <property type="match status" value="1"/>
</dbReference>
<comment type="function">
    <text evidence="5">Acts as an anti-CsrA protein, binds CsrA and prevents it from repressing translation of its target genes, one of which is flagellin. Binds to flagellin and participates in the assembly of the flagellum.</text>
</comment>
<dbReference type="AlphaFoldDB" id="A0A1T4X9C3"/>
<dbReference type="NCBIfam" id="NF009793">
    <property type="entry name" value="PRK13285.1-1"/>
    <property type="match status" value="1"/>
</dbReference>
<dbReference type="InterPro" id="IPR003775">
    <property type="entry name" value="Flagellar_assembly_factor_FliW"/>
</dbReference>
<dbReference type="GO" id="GO:0006417">
    <property type="term" value="P:regulation of translation"/>
    <property type="evidence" value="ECO:0007669"/>
    <property type="project" value="UniProtKB-KW"/>
</dbReference>
<keyword evidence="6" id="KW-0282">Flagellum</keyword>
<comment type="similarity">
    <text evidence="5">Belongs to the FliW family.</text>
</comment>
<keyword evidence="7" id="KW-1185">Reference proteome</keyword>
<protein>
    <recommendedName>
        <fullName evidence="5">Flagellar assembly factor FliW</fullName>
    </recommendedName>
</protein>
<dbReference type="InterPro" id="IPR024046">
    <property type="entry name" value="Flagellar_assmbl_FliW_dom_sf"/>
</dbReference>
<sequence length="139" mass="16375">MIVNTKFFDDIEIDEKEIIYFKDGIPGFEEYKRYVILNIDDKCNLKCLQSVDERDVCLIVINPFEYFLDFEIELSDEEILNLEIENESDVIVYSVLTIRDDKITANLLAPIIINVLKMKGKQIILTNRNYSIRQEIKCL</sequence>
<comment type="subcellular location">
    <subcellularLocation>
        <location evidence="5">Cytoplasm</location>
    </subcellularLocation>
</comment>
<organism evidence="6 7">
    <name type="scientific">Caloramator quimbayensis</name>
    <dbReference type="NCBI Taxonomy" id="1147123"/>
    <lineage>
        <taxon>Bacteria</taxon>
        <taxon>Bacillati</taxon>
        <taxon>Bacillota</taxon>
        <taxon>Clostridia</taxon>
        <taxon>Eubacteriales</taxon>
        <taxon>Clostridiaceae</taxon>
        <taxon>Caloramator</taxon>
    </lineage>
</organism>
<dbReference type="PANTHER" id="PTHR39190:SF1">
    <property type="entry name" value="FLAGELLAR ASSEMBLY FACTOR FLIW"/>
    <property type="match status" value="1"/>
</dbReference>
<dbReference type="Gene3D" id="2.30.290.10">
    <property type="entry name" value="BH3618-like"/>
    <property type="match status" value="1"/>
</dbReference>
<dbReference type="SUPFAM" id="SSF141457">
    <property type="entry name" value="BH3618-like"/>
    <property type="match status" value="1"/>
</dbReference>
<dbReference type="HAMAP" id="MF_01185">
    <property type="entry name" value="FliW"/>
    <property type="match status" value="1"/>
</dbReference>
<name>A0A1T4X9C3_9CLOT</name>
<evidence type="ECO:0000313" key="7">
    <source>
        <dbReference type="Proteomes" id="UP000190105"/>
    </source>
</evidence>
<evidence type="ECO:0000256" key="5">
    <source>
        <dbReference type="HAMAP-Rule" id="MF_01185"/>
    </source>
</evidence>
<keyword evidence="3 5" id="KW-0810">Translation regulation</keyword>
<comment type="subunit">
    <text evidence="5">Interacts with translational regulator CsrA and flagellin(s).</text>
</comment>
<dbReference type="GO" id="GO:0005737">
    <property type="term" value="C:cytoplasm"/>
    <property type="evidence" value="ECO:0007669"/>
    <property type="project" value="UniProtKB-SubCell"/>
</dbReference>
<keyword evidence="6" id="KW-0966">Cell projection</keyword>
<keyword evidence="6" id="KW-0969">Cilium</keyword>
<reference evidence="7" key="1">
    <citation type="submission" date="2017-02" db="EMBL/GenBank/DDBJ databases">
        <authorList>
            <person name="Varghese N."/>
            <person name="Submissions S."/>
        </authorList>
    </citation>
    <scope>NUCLEOTIDE SEQUENCE [LARGE SCALE GENOMIC DNA]</scope>
    <source>
        <strain evidence="7">USBA 833</strain>
    </source>
</reference>
<dbReference type="Proteomes" id="UP000190105">
    <property type="component" value="Unassembled WGS sequence"/>
</dbReference>
<keyword evidence="1 5" id="KW-0963">Cytoplasm</keyword>
<evidence type="ECO:0000256" key="4">
    <source>
        <dbReference type="ARBA" id="ARBA00023186"/>
    </source>
</evidence>